<name>A0A438CGV7_VITVI</name>
<evidence type="ECO:0000313" key="2">
    <source>
        <dbReference type="Proteomes" id="UP000288805"/>
    </source>
</evidence>
<reference evidence="1 2" key="1">
    <citation type="journal article" date="2018" name="PLoS Genet.">
        <title>Population sequencing reveals clonal diversity and ancestral inbreeding in the grapevine cultivar Chardonnay.</title>
        <authorList>
            <person name="Roach M.J."/>
            <person name="Johnson D.L."/>
            <person name="Bohlmann J."/>
            <person name="van Vuuren H.J."/>
            <person name="Jones S.J."/>
            <person name="Pretorius I.S."/>
            <person name="Schmidt S.A."/>
            <person name="Borneman A.R."/>
        </authorList>
    </citation>
    <scope>NUCLEOTIDE SEQUENCE [LARGE SCALE GENOMIC DNA]</scope>
    <source>
        <strain evidence="2">cv. Chardonnay</strain>
        <tissue evidence="1">Leaf</tissue>
    </source>
</reference>
<organism evidence="1 2">
    <name type="scientific">Vitis vinifera</name>
    <name type="common">Grape</name>
    <dbReference type="NCBI Taxonomy" id="29760"/>
    <lineage>
        <taxon>Eukaryota</taxon>
        <taxon>Viridiplantae</taxon>
        <taxon>Streptophyta</taxon>
        <taxon>Embryophyta</taxon>
        <taxon>Tracheophyta</taxon>
        <taxon>Spermatophyta</taxon>
        <taxon>Magnoliopsida</taxon>
        <taxon>eudicotyledons</taxon>
        <taxon>Gunneridae</taxon>
        <taxon>Pentapetalae</taxon>
        <taxon>rosids</taxon>
        <taxon>Vitales</taxon>
        <taxon>Vitaceae</taxon>
        <taxon>Viteae</taxon>
        <taxon>Vitis</taxon>
    </lineage>
</organism>
<sequence length="111" mass="13088">MNGEELPNVVEIWIEDFCYVLTLWWEVRPVLKAGPDFGSIMKLRLLSWNETKIQTMPEGVVRSLGSRRFLDWGAMDAHGYAAQECGRWVRLDFHRSIWPFSREDKEALWES</sequence>
<protein>
    <submittedName>
        <fullName evidence="1">Uncharacterized protein</fullName>
    </submittedName>
</protein>
<evidence type="ECO:0000313" key="1">
    <source>
        <dbReference type="EMBL" id="RVW22385.1"/>
    </source>
</evidence>
<accession>A0A438CGV7</accession>
<proteinExistence type="predicted"/>
<dbReference type="EMBL" id="QGNW01002236">
    <property type="protein sequence ID" value="RVW22385.1"/>
    <property type="molecule type" value="Genomic_DNA"/>
</dbReference>
<comment type="caution">
    <text evidence="1">The sequence shown here is derived from an EMBL/GenBank/DDBJ whole genome shotgun (WGS) entry which is preliminary data.</text>
</comment>
<dbReference type="Proteomes" id="UP000288805">
    <property type="component" value="Unassembled WGS sequence"/>
</dbReference>
<gene>
    <name evidence="1" type="ORF">CK203_096058</name>
</gene>
<dbReference type="AlphaFoldDB" id="A0A438CGV7"/>